<keyword evidence="1" id="KW-0175">Coiled coil</keyword>
<evidence type="ECO:0000313" key="2">
    <source>
        <dbReference type="EMBL" id="PLS08018.1"/>
    </source>
</evidence>
<dbReference type="Proteomes" id="UP000234950">
    <property type="component" value="Unassembled WGS sequence"/>
</dbReference>
<dbReference type="RefSeq" id="WP_101646762.1">
    <property type="nucleotide sequence ID" value="NZ_PGVE01000024.1"/>
</dbReference>
<proteinExistence type="predicted"/>
<evidence type="ECO:0000256" key="1">
    <source>
        <dbReference type="SAM" id="Coils"/>
    </source>
</evidence>
<sequence>MNPTLIDFHKKRYEWAFKAIQEFIHLFDEYPTESDYTKGLTDLFHQVRYDLESPDKHTFNSFTTFLKESEEESKKELENYEKQLEQYKILFAKQASIIEHEKEEALLQADRFENDILHYDQFLKGVEFKKTDSDHIWELVDDLIEYTPYNRKASVINEGAARLQLSVERELEIAIRKIKQEAGTLKIEPGHSLEPPDLSPIPQIEQKIDAFWFKATYEKALTNMKSRAHDWLTEVYESYNQLLTSFLDGIKEQKEQVIKQAEASNHAYIQKINSLENEFLTYQKEEAELKAHYLKVSQLWNQFGEHASQLQGYLIQYWLEYKEELMQHFLYGHREERFLAAQYLQLLRQDGKDMIESLNGGGDE</sequence>
<evidence type="ECO:0000313" key="3">
    <source>
        <dbReference type="Proteomes" id="UP000234950"/>
    </source>
</evidence>
<comment type="caution">
    <text evidence="2">The sequence shown here is derived from an EMBL/GenBank/DDBJ whole genome shotgun (WGS) entry which is preliminary data.</text>
</comment>
<gene>
    <name evidence="2" type="ORF">CVD27_04900</name>
</gene>
<organism evidence="2 3">
    <name type="scientific">Neobacillus cucumis</name>
    <dbReference type="NCBI Taxonomy" id="1740721"/>
    <lineage>
        <taxon>Bacteria</taxon>
        <taxon>Bacillati</taxon>
        <taxon>Bacillota</taxon>
        <taxon>Bacilli</taxon>
        <taxon>Bacillales</taxon>
        <taxon>Bacillaceae</taxon>
        <taxon>Neobacillus</taxon>
    </lineage>
</organism>
<keyword evidence="3" id="KW-1185">Reference proteome</keyword>
<feature type="coiled-coil region" evidence="1">
    <location>
        <begin position="251"/>
        <end position="292"/>
    </location>
</feature>
<reference evidence="2 3" key="1">
    <citation type="submission" date="2017-11" db="EMBL/GenBank/DDBJ databases">
        <title>Comparitive Functional Genomics of Dry Heat Resistant strains isolated from the Viking Spacecraft.</title>
        <authorList>
            <person name="Seuylemezian A."/>
            <person name="Cooper K."/>
            <person name="Vaishampayan P."/>
        </authorList>
    </citation>
    <scope>NUCLEOTIDE SEQUENCE [LARGE SCALE GENOMIC DNA]</scope>
    <source>
        <strain evidence="2 3">V32-6</strain>
    </source>
</reference>
<protein>
    <submittedName>
        <fullName evidence="2">Uncharacterized protein</fullName>
    </submittedName>
</protein>
<accession>A0A2N5HRA3</accession>
<feature type="coiled-coil region" evidence="1">
    <location>
        <begin position="63"/>
        <end position="115"/>
    </location>
</feature>
<dbReference type="AlphaFoldDB" id="A0A2N5HRA3"/>
<dbReference type="EMBL" id="PGVE01000024">
    <property type="protein sequence ID" value="PLS08018.1"/>
    <property type="molecule type" value="Genomic_DNA"/>
</dbReference>
<dbReference type="OrthoDB" id="6940959at2"/>
<name>A0A2N5HRA3_9BACI</name>